<dbReference type="Proteomes" id="UP000247673">
    <property type="component" value="Unassembled WGS sequence"/>
</dbReference>
<accession>A0A2V4DMZ7</accession>
<evidence type="ECO:0000313" key="1">
    <source>
        <dbReference type="EMBL" id="PXY91420.1"/>
    </source>
</evidence>
<sequence length="219" mass="24063">MAFALPNGSRVYVQKSKDTALEFETISNAKEAVATLKANHGLAVGDEVIITSGWSKINNAVAKVTKVNNTDVTLGNINTSDTKSFPEGEGKGTLTKVTAWERLPQIKEVATEGGEQQFTQIQFLDDDTERQLPTIKSAKSKSFTIAHDSSLPIYPLLEELDLTNEVVAMKMYVPKAKETRYDAVRVSFDPTPATTINEIETVKISMTVESPAITFYKDK</sequence>
<protein>
    <submittedName>
        <fullName evidence="1">Phage tail protein</fullName>
    </submittedName>
</protein>
<evidence type="ECO:0000313" key="2">
    <source>
        <dbReference type="Proteomes" id="UP000247673"/>
    </source>
</evidence>
<proteinExistence type="predicted"/>
<gene>
    <name evidence="1" type="ORF">DKK78_03555</name>
</gene>
<dbReference type="OrthoDB" id="6538688at2"/>
<comment type="caution">
    <text evidence="1">The sequence shown here is derived from an EMBL/GenBank/DDBJ whole genome shotgun (WGS) entry which is preliminary data.</text>
</comment>
<dbReference type="Pfam" id="PF08813">
    <property type="entry name" value="Phage_tail_3"/>
    <property type="match status" value="1"/>
</dbReference>
<dbReference type="RefSeq" id="WP_110447391.1">
    <property type="nucleotide sequence ID" value="NZ_CP132381.1"/>
</dbReference>
<dbReference type="EMBL" id="QGLO01000004">
    <property type="protein sequence ID" value="PXY91420.1"/>
    <property type="molecule type" value="Genomic_DNA"/>
</dbReference>
<name>A0A2V4DMZ7_9GAMM</name>
<dbReference type="AlphaFoldDB" id="A0A2V4DMZ7"/>
<dbReference type="InterPro" id="IPR042302">
    <property type="entry name" value="E1_FCCH_sf"/>
</dbReference>
<dbReference type="InterPro" id="IPR014918">
    <property type="entry name" value="Phage_tail_3"/>
</dbReference>
<reference evidence="1 2" key="1">
    <citation type="submission" date="2018-05" db="EMBL/GenBank/DDBJ databases">
        <title>Reference genomes for bee gut microbiota database.</title>
        <authorList>
            <person name="Ellegaard K.M."/>
        </authorList>
    </citation>
    <scope>NUCLEOTIDE SEQUENCE [LARGE SCALE GENOMIC DNA]</scope>
    <source>
        <strain evidence="1 2">ESL0172</strain>
    </source>
</reference>
<dbReference type="Gene3D" id="2.40.30.180">
    <property type="entry name" value="Ubiquitin-activating enzyme E1, FCCH domain"/>
    <property type="match status" value="1"/>
</dbReference>
<keyword evidence="2" id="KW-1185">Reference proteome</keyword>
<organism evidence="1 2">
    <name type="scientific">Gilliamella apis</name>
    <dbReference type="NCBI Taxonomy" id="1970738"/>
    <lineage>
        <taxon>Bacteria</taxon>
        <taxon>Pseudomonadati</taxon>
        <taxon>Pseudomonadota</taxon>
        <taxon>Gammaproteobacteria</taxon>
        <taxon>Orbales</taxon>
        <taxon>Orbaceae</taxon>
        <taxon>Gilliamella</taxon>
    </lineage>
</organism>